<evidence type="ECO:0000313" key="4">
    <source>
        <dbReference type="Proteomes" id="UP000029723"/>
    </source>
</evidence>
<dbReference type="Gene3D" id="3.20.20.80">
    <property type="entry name" value="Glycosidases"/>
    <property type="match status" value="1"/>
</dbReference>
<dbReference type="SUPFAM" id="SSF49899">
    <property type="entry name" value="Concanavalin A-like lectins/glucanases"/>
    <property type="match status" value="1"/>
</dbReference>
<dbReference type="Gene3D" id="2.60.120.200">
    <property type="match status" value="1"/>
</dbReference>
<organism evidence="3 4">
    <name type="scientific">Hoylesella timonensis S9-PR14</name>
    <dbReference type="NCBI Taxonomy" id="1401062"/>
    <lineage>
        <taxon>Bacteria</taxon>
        <taxon>Pseudomonadati</taxon>
        <taxon>Bacteroidota</taxon>
        <taxon>Bacteroidia</taxon>
        <taxon>Bacteroidales</taxon>
        <taxon>Prevotellaceae</taxon>
        <taxon>Hoylesella</taxon>
    </lineage>
</organism>
<feature type="signal peptide" evidence="1">
    <location>
        <begin position="1"/>
        <end position="19"/>
    </location>
</feature>
<dbReference type="InterPro" id="IPR005201">
    <property type="entry name" value="TIM_ENGase"/>
</dbReference>
<dbReference type="Pfam" id="PF03644">
    <property type="entry name" value="Glyco_hydro_85"/>
    <property type="match status" value="1"/>
</dbReference>
<keyword evidence="1" id="KW-0732">Signal</keyword>
<evidence type="ECO:0000259" key="2">
    <source>
        <dbReference type="Pfam" id="PF03644"/>
    </source>
</evidence>
<proteinExistence type="predicted"/>
<dbReference type="Gene3D" id="2.60.120.260">
    <property type="entry name" value="Galactose-binding domain-like"/>
    <property type="match status" value="1"/>
</dbReference>
<dbReference type="RefSeq" id="WP_036926583.1">
    <property type="nucleotide sequence ID" value="NZ_JRPQ01000067.1"/>
</dbReference>
<dbReference type="PANTHER" id="PTHR13246:SF1">
    <property type="entry name" value="CYTOSOLIC ENDO-BETA-N-ACETYLGLUCOSAMINIDASE"/>
    <property type="match status" value="1"/>
</dbReference>
<feature type="chain" id="PRO_5001942751" evidence="1">
    <location>
        <begin position="20"/>
        <end position="1260"/>
    </location>
</feature>
<feature type="domain" description="Cytosolic endo-beta-N-acetylglucosaminidase TIM barrel" evidence="2">
    <location>
        <begin position="113"/>
        <end position="430"/>
    </location>
</feature>
<sequence length="1260" mass="141572">MKKILLAAAISVASTALYAQRTPEHPLDIKDAKFENLINYLDRWNAGQQPDGVSRMDDEFFISRVKPKERIKDGDYLAVDGVDSNRKMCLWVPLDDPTVTWKSLPRYCFEGDNFSLWSYVDIHGNWTSPWFRSTAGISDVAAKNGVKVGCLWSIGWSQSVYTTPWYGFGDESKLMQKVTEKNNDGTFKNAERLVKLLKYYGINGIGVNSEFYSDQQSMVQIQDFFRACHQKGKELGWDFQVYWYDGTNDNGQITFDNGLGSHNQRMFGDSQNVTTDMLFFNYNWDSQDLTDSEYKAKQMGRSSYDLYAGFDIQGRGLTTRGYSQSWEILKNKKISVGFWGAHAQSLIHQSATDNGTSDIAIQNAYLQKQELIFSGGNRNPVVRPSINNGCNLSNASLKNFHGIAELVSAKSTIQTVPFVSRFNLGNGLKFRNEGEVTFDHKWYNLNTQDLMPTWRWWITDRNDQATNANLSGLIKADLTFDEAYFGGSCLSLHGNTNFSRVKLFKTLLKVQPTYEFSITYKLTGEDKKNTHAKLFVALKGKTNEYKEIDIPAATKAGEWNTFTATMEELQIPAESEIAMLGIAVENTPDDYNMYVGEMAVRNPAQTFNTLKPKIKETQLLRGRYNALDFKVRYASKEETGDTKYYNDDVDTWYYEILFQEEGQSQMVLTATTSWAGYVIDAPLVSREKNRKARLGVRAVAPDGRMKSDISWSEWLDVPYNNPLSTMVIDKPVVKPNEQFTIKLLDELADPLAEIKIVDPRTGKTMASVTNATMIQTTVPTIGLYDLHVKDGKGQEKVTRGFVQITPEETGAVPQVTAVTADKENAKTNEQVKWTYTSKDGEGKVSRAIEIRDPQMFMIPGEIQQGKTYTYALWFKVDKFAHDKQGTNLINKNTVADKWPHNNWGDLWVQIRPEWKGNTKHPANEVSFNVMGWEAHDNPNEQMMSTGYSITPRIWNHIAVTQNESGHQVMYFNGKKVAETDFSPSLRRETRNDSRINTSVTANIFIGGGGVYKSGFNGWIDDVQVWDKVLTEDEIAQAMNGYQKDAVPDHLQGYYTFEERTEDSVFPNWGKATGKDGQVVVMDGSGGENTSNASYKKQSSMNDALGYPGIVGSLDVKTTPVWTLDQATVVGEEGKTATVTYANAGSYSAVIKLMNRWGETSATSAKTVEIAESTGIDNVNTEVELAVYPNPFAESVNLRFAQGGTYKINILNAGGMLLQQNVFDAGAGQVANIRINGAKGVYFIQVMKNNQLYKSIKAMKR</sequence>
<dbReference type="NCBIfam" id="TIGR04183">
    <property type="entry name" value="Por_Secre_tail"/>
    <property type="match status" value="1"/>
</dbReference>
<comment type="caution">
    <text evidence="3">The sequence shown here is derived from an EMBL/GenBank/DDBJ whole genome shotgun (WGS) entry which is preliminary data.</text>
</comment>
<dbReference type="OrthoDB" id="1037816at2"/>
<accession>A0A098YT83</accession>
<name>A0A098YT83_9BACT</name>
<dbReference type="GO" id="GO:0005975">
    <property type="term" value="P:carbohydrate metabolic process"/>
    <property type="evidence" value="ECO:0007669"/>
    <property type="project" value="UniProtKB-ARBA"/>
</dbReference>
<dbReference type="Proteomes" id="UP000029723">
    <property type="component" value="Unassembled WGS sequence"/>
</dbReference>
<dbReference type="GO" id="GO:0033925">
    <property type="term" value="F:mannosyl-glycoprotein endo-beta-N-acetylglucosaminidase activity"/>
    <property type="evidence" value="ECO:0007669"/>
    <property type="project" value="InterPro"/>
</dbReference>
<dbReference type="InterPro" id="IPR032979">
    <property type="entry name" value="ENGase"/>
</dbReference>
<dbReference type="AlphaFoldDB" id="A0A098YT83"/>
<dbReference type="InterPro" id="IPR026444">
    <property type="entry name" value="Secre_tail"/>
</dbReference>
<reference evidence="3 4" key="1">
    <citation type="submission" date="2014-07" db="EMBL/GenBank/DDBJ databases">
        <authorList>
            <person name="McCorrison J."/>
            <person name="Sanka R."/>
            <person name="Torralba M."/>
            <person name="Gillis M."/>
            <person name="Haft D.H."/>
            <person name="Methe B."/>
            <person name="Sutton G."/>
            <person name="Nelson K.E."/>
        </authorList>
    </citation>
    <scope>NUCLEOTIDE SEQUENCE [LARGE SCALE GENOMIC DNA]</scope>
    <source>
        <strain evidence="3 4">S9-PR14</strain>
    </source>
</reference>
<dbReference type="GO" id="GO:0005829">
    <property type="term" value="C:cytosol"/>
    <property type="evidence" value="ECO:0007669"/>
    <property type="project" value="UniProtKB-SubCell"/>
</dbReference>
<evidence type="ECO:0000256" key="1">
    <source>
        <dbReference type="SAM" id="SignalP"/>
    </source>
</evidence>
<keyword evidence="3" id="KW-0378">Hydrolase</keyword>
<gene>
    <name evidence="3" type="ORF">HMPREF9304_03985</name>
</gene>
<dbReference type="InterPro" id="IPR013320">
    <property type="entry name" value="ConA-like_dom_sf"/>
</dbReference>
<protein>
    <submittedName>
        <fullName evidence="3">Glycosyl hydrolase family 85</fullName>
    </submittedName>
</protein>
<dbReference type="PANTHER" id="PTHR13246">
    <property type="entry name" value="ENDO BETA N-ACETYLGLUCOSAMINIDASE"/>
    <property type="match status" value="1"/>
</dbReference>
<evidence type="ECO:0000313" key="3">
    <source>
        <dbReference type="EMBL" id="KGI22512.1"/>
    </source>
</evidence>
<dbReference type="Pfam" id="PF13385">
    <property type="entry name" value="Laminin_G_3"/>
    <property type="match status" value="1"/>
</dbReference>
<dbReference type="EMBL" id="JRPQ01000067">
    <property type="protein sequence ID" value="KGI22512.1"/>
    <property type="molecule type" value="Genomic_DNA"/>
</dbReference>